<dbReference type="AlphaFoldDB" id="A0A8X6HZT4"/>
<keyword evidence="1" id="KW-0812">Transmembrane</keyword>
<protein>
    <submittedName>
        <fullName evidence="2">Uncharacterized protein</fullName>
    </submittedName>
</protein>
<accession>A0A8X6HZT4</accession>
<gene>
    <name evidence="2" type="ORF">TNCT_197901</name>
</gene>
<evidence type="ECO:0000256" key="1">
    <source>
        <dbReference type="SAM" id="Phobius"/>
    </source>
</evidence>
<dbReference type="Proteomes" id="UP000887116">
    <property type="component" value="Unassembled WGS sequence"/>
</dbReference>
<evidence type="ECO:0000313" key="3">
    <source>
        <dbReference type="Proteomes" id="UP000887116"/>
    </source>
</evidence>
<comment type="caution">
    <text evidence="2">The sequence shown here is derived from an EMBL/GenBank/DDBJ whole genome shotgun (WGS) entry which is preliminary data.</text>
</comment>
<feature type="transmembrane region" description="Helical" evidence="1">
    <location>
        <begin position="83"/>
        <end position="108"/>
    </location>
</feature>
<organism evidence="2 3">
    <name type="scientific">Trichonephila clavata</name>
    <name type="common">Joro spider</name>
    <name type="synonym">Nephila clavata</name>
    <dbReference type="NCBI Taxonomy" id="2740835"/>
    <lineage>
        <taxon>Eukaryota</taxon>
        <taxon>Metazoa</taxon>
        <taxon>Ecdysozoa</taxon>
        <taxon>Arthropoda</taxon>
        <taxon>Chelicerata</taxon>
        <taxon>Arachnida</taxon>
        <taxon>Araneae</taxon>
        <taxon>Araneomorphae</taxon>
        <taxon>Entelegynae</taxon>
        <taxon>Araneoidea</taxon>
        <taxon>Nephilidae</taxon>
        <taxon>Trichonephila</taxon>
    </lineage>
</organism>
<keyword evidence="1" id="KW-0472">Membrane</keyword>
<keyword evidence="1" id="KW-1133">Transmembrane helix</keyword>
<name>A0A8X6HZT4_TRICU</name>
<evidence type="ECO:0000313" key="2">
    <source>
        <dbReference type="EMBL" id="GFR33121.1"/>
    </source>
</evidence>
<dbReference type="EMBL" id="BMAO01039701">
    <property type="protein sequence ID" value="GFR33121.1"/>
    <property type="molecule type" value="Genomic_DNA"/>
</dbReference>
<proteinExistence type="predicted"/>
<reference evidence="2" key="1">
    <citation type="submission" date="2020-07" db="EMBL/GenBank/DDBJ databases">
        <title>Multicomponent nature underlies the extraordinary mechanical properties of spider dragline silk.</title>
        <authorList>
            <person name="Kono N."/>
            <person name="Nakamura H."/>
            <person name="Mori M."/>
            <person name="Yoshida Y."/>
            <person name="Ohtoshi R."/>
            <person name="Malay A.D."/>
            <person name="Moran D.A.P."/>
            <person name="Tomita M."/>
            <person name="Numata K."/>
            <person name="Arakawa K."/>
        </authorList>
    </citation>
    <scope>NUCLEOTIDE SEQUENCE</scope>
</reference>
<sequence length="109" mass="12054">MEAVVICKHCRLCTRDMASLRTLWSESIKEKCGPRIYSAVNSRKQLRNQNAVFVDAGHKDVKYPICCNIVSRIPIKLNTASKAFLTSVTLAVAYLVTPGVVFIILAAVD</sequence>
<keyword evidence="3" id="KW-1185">Reference proteome</keyword>